<keyword evidence="3" id="KW-1185">Reference proteome</keyword>
<dbReference type="PANTHER" id="PTHR42923:SF17">
    <property type="entry name" value="AMINE OXIDASE DOMAIN-CONTAINING PROTEIN"/>
    <property type="match status" value="1"/>
</dbReference>
<evidence type="ECO:0000259" key="1">
    <source>
        <dbReference type="Pfam" id="PF01593"/>
    </source>
</evidence>
<organism evidence="2 3">
    <name type="scientific">Reyranella humidisoli</name>
    <dbReference type="NCBI Taxonomy" id="2849149"/>
    <lineage>
        <taxon>Bacteria</taxon>
        <taxon>Pseudomonadati</taxon>
        <taxon>Pseudomonadota</taxon>
        <taxon>Alphaproteobacteria</taxon>
        <taxon>Hyphomicrobiales</taxon>
        <taxon>Reyranellaceae</taxon>
        <taxon>Reyranella</taxon>
    </lineage>
</organism>
<protein>
    <submittedName>
        <fullName evidence="2">FAD-dependent oxidoreductase</fullName>
    </submittedName>
</protein>
<dbReference type="Pfam" id="PF01593">
    <property type="entry name" value="Amino_oxidase"/>
    <property type="match status" value="1"/>
</dbReference>
<dbReference type="InterPro" id="IPR002937">
    <property type="entry name" value="Amino_oxidase"/>
</dbReference>
<comment type="caution">
    <text evidence="2">The sequence shown here is derived from an EMBL/GenBank/DDBJ whole genome shotgun (WGS) entry which is preliminary data.</text>
</comment>
<proteinExistence type="predicted"/>
<dbReference type="PANTHER" id="PTHR42923">
    <property type="entry name" value="PROTOPORPHYRINOGEN OXIDASE"/>
    <property type="match status" value="1"/>
</dbReference>
<dbReference type="EMBL" id="JAHOPB010000001">
    <property type="protein sequence ID" value="MBU8875314.1"/>
    <property type="molecule type" value="Genomic_DNA"/>
</dbReference>
<dbReference type="RefSeq" id="WP_216962367.1">
    <property type="nucleotide sequence ID" value="NZ_JAHOPB010000001.1"/>
</dbReference>
<accession>A0ABS6IMV1</accession>
<feature type="domain" description="Amine oxidase" evidence="1">
    <location>
        <begin position="10"/>
        <end position="301"/>
    </location>
</feature>
<dbReference type="InterPro" id="IPR050464">
    <property type="entry name" value="Zeta_carotene_desat/Oxidored"/>
</dbReference>
<reference evidence="2 3" key="1">
    <citation type="submission" date="2021-06" db="EMBL/GenBank/DDBJ databases">
        <authorList>
            <person name="Lee D.H."/>
        </authorList>
    </citation>
    <scope>NUCLEOTIDE SEQUENCE [LARGE SCALE GENOMIC DNA]</scope>
    <source>
        <strain evidence="2 3">MMS21-HV4-11</strain>
    </source>
</reference>
<evidence type="ECO:0000313" key="2">
    <source>
        <dbReference type="EMBL" id="MBU8875314.1"/>
    </source>
</evidence>
<evidence type="ECO:0000313" key="3">
    <source>
        <dbReference type="Proteomes" id="UP000727907"/>
    </source>
</evidence>
<gene>
    <name evidence="2" type="ORF">KQ910_16185</name>
</gene>
<dbReference type="Proteomes" id="UP000727907">
    <property type="component" value="Unassembled WGS sequence"/>
</dbReference>
<sequence length="455" mass="50651">MKIAVIGAGVSGLGAAWLLSRRHDVVVYERENRFGGHSCTVEASTQAGRVPVDVGFIVFNERNYPNLVALFDHLGVPTEDSDMSFAVSLDEGRFEYGSSFAGYFAQRRNIARPSFLRMTHDILRFNRLAPQLLDKSEDLDFTIGDFVADAGFGKTFRDRYLLPMASCIWSTPLGQMLDYPAQTFVRFFNNHGLLTIGPQLQWRTVSGGSRSYVERIVAPLRARARLSTPASAVRRTPAGVEVRDAGGHWDRFDRIVLACHADQALALLTDADEQERSLLGRFAYSTNEVWLHGDESLMPRRRGAWASWNYVADSSSRDSNVSVTYWMNRLQNLPDSTPLFVSVNPGRAPAPAAAHARFSFEHPMYDAAAIRAQRDLHRLQGVRDTYFCGSYCGYGFHEDALSAGLDVAEQLGVQRPWARPDEHRRIGDPPRVVAERPAIPPLPIPVAARVAPEAT</sequence>
<name>A0ABS6IMV1_9HYPH</name>